<dbReference type="EMBL" id="CP001994">
    <property type="protein sequence ID" value="ADE35629.1"/>
    <property type="molecule type" value="Genomic_DNA"/>
</dbReference>
<evidence type="ECO:0000313" key="4">
    <source>
        <dbReference type="Proteomes" id="UP000001059"/>
    </source>
</evidence>
<keyword evidence="4" id="KW-1185">Reference proteome</keyword>
<dbReference type="RefSeq" id="WP_013036572.1">
    <property type="nucleotide sequence ID" value="NC_014002.1"/>
</dbReference>
<dbReference type="AlphaFoldDB" id="D5E8X0"/>
<dbReference type="InterPro" id="IPR001173">
    <property type="entry name" value="Glyco_trans_2-like"/>
</dbReference>
<dbReference type="SUPFAM" id="SSF53448">
    <property type="entry name" value="Nucleotide-diphospho-sugar transferases"/>
    <property type="match status" value="1"/>
</dbReference>
<keyword evidence="1" id="KW-1133">Transmembrane helix</keyword>
<protein>
    <submittedName>
        <fullName evidence="3">Glycosyl transferase family 2</fullName>
    </submittedName>
</protein>
<dbReference type="HOGENOM" id="CLU_025996_21_1_2"/>
<keyword evidence="1" id="KW-0812">Transmembrane</keyword>
<dbReference type="CDD" id="cd06433">
    <property type="entry name" value="GT_2_WfgS_like"/>
    <property type="match status" value="1"/>
</dbReference>
<dbReference type="InterPro" id="IPR029044">
    <property type="entry name" value="Nucleotide-diphossugar_trans"/>
</dbReference>
<evidence type="ECO:0000259" key="2">
    <source>
        <dbReference type="Pfam" id="PF00535"/>
    </source>
</evidence>
<dbReference type="GO" id="GO:0016740">
    <property type="term" value="F:transferase activity"/>
    <property type="evidence" value="ECO:0007669"/>
    <property type="project" value="UniProtKB-KW"/>
</dbReference>
<accession>D5E8X0</accession>
<dbReference type="GeneID" id="8982224"/>
<sequence>MQIKNNRTICERLPLISIVTVCLNSETYLKRTIESILNQSYTNIEYIIIDGGSTDGTIATIKKYEDSITKWVSEPDDGIYDAMNKGIAMSKGEIIYFLNSGDYLYDKSVLYRVATHFLNPRVMGVYGNVEIKDDRGNKRIRGSEVNYNNLLYKRICHQALFVRKKLFNELGEFSTYLKLSSDHEFIVKCIKQYKENFVYFNETIAFYMSGGATHIEMKKAKIEDLKILSSNYDPLRFFIGTAICLAVIVKYNLPRIYKP</sequence>
<dbReference type="STRING" id="547558.Mmah_0093"/>
<dbReference type="PANTHER" id="PTHR22916">
    <property type="entry name" value="GLYCOSYLTRANSFERASE"/>
    <property type="match status" value="1"/>
</dbReference>
<keyword evidence="3" id="KW-0808">Transferase</keyword>
<organism evidence="3 4">
    <name type="scientific">Methanohalophilus mahii (strain ATCC 35705 / DSM 5219 / SLP)</name>
    <dbReference type="NCBI Taxonomy" id="547558"/>
    <lineage>
        <taxon>Archaea</taxon>
        <taxon>Methanobacteriati</taxon>
        <taxon>Methanobacteriota</taxon>
        <taxon>Stenosarchaea group</taxon>
        <taxon>Methanomicrobia</taxon>
        <taxon>Methanosarcinales</taxon>
        <taxon>Methanosarcinaceae</taxon>
        <taxon>Methanohalophilus</taxon>
    </lineage>
</organism>
<dbReference type="Proteomes" id="UP000001059">
    <property type="component" value="Chromosome"/>
</dbReference>
<dbReference type="OrthoDB" id="141732at2157"/>
<feature type="transmembrane region" description="Helical" evidence="1">
    <location>
        <begin position="235"/>
        <end position="253"/>
    </location>
</feature>
<feature type="domain" description="Glycosyltransferase 2-like" evidence="2">
    <location>
        <begin position="17"/>
        <end position="154"/>
    </location>
</feature>
<dbReference type="CAZy" id="GT2">
    <property type="family name" value="Glycosyltransferase Family 2"/>
</dbReference>
<evidence type="ECO:0000313" key="3">
    <source>
        <dbReference type="EMBL" id="ADE35629.1"/>
    </source>
</evidence>
<reference evidence="3 4" key="1">
    <citation type="submission" date="2010-03" db="EMBL/GenBank/DDBJ databases">
        <title>The complete genome of Methanohalophilus mahii DSM 5219.</title>
        <authorList>
            <consortium name="US DOE Joint Genome Institute (JGI-PGF)"/>
            <person name="Lucas S."/>
            <person name="Copeland A."/>
            <person name="Lapidus A."/>
            <person name="Glavina del Rio T."/>
            <person name="Dalin E."/>
            <person name="Tice H."/>
            <person name="Bruce D."/>
            <person name="Goodwin L."/>
            <person name="Pitluck S."/>
            <person name="Kyrpides N."/>
            <person name="Mavromatis K."/>
            <person name="Ivanova N."/>
            <person name="Lykidis A."/>
            <person name="Saunders E."/>
            <person name="Brettin T."/>
            <person name="Detter J.C."/>
            <person name="Han C."/>
            <person name="Land M."/>
            <person name="Hauser L."/>
            <person name="Markowitz V."/>
            <person name="Cheng J.-F."/>
            <person name="Hugenholtz P."/>
            <person name="Woyke T."/>
            <person name="Wu D."/>
            <person name="Spring S."/>
            <person name="Schneider S."/>
            <person name="Schroeder M."/>
            <person name="Klenk H.-P."/>
            <person name="Eisen J.A."/>
        </authorList>
    </citation>
    <scope>NUCLEOTIDE SEQUENCE [LARGE SCALE GENOMIC DNA]</scope>
    <source>
        <strain evidence="4">ATCC 35705 / DSM 5219 / SLP</strain>
    </source>
</reference>
<dbReference type="PANTHER" id="PTHR22916:SF67">
    <property type="entry name" value="COLANIC ACID BIOSYNTHESIS GLYCOSYL TRANSFERASE WCAE-RELATED"/>
    <property type="match status" value="1"/>
</dbReference>
<name>D5E8X0_METMS</name>
<dbReference type="Pfam" id="PF00535">
    <property type="entry name" value="Glycos_transf_2"/>
    <property type="match status" value="1"/>
</dbReference>
<dbReference type="KEGG" id="mmh:Mmah_0093"/>
<proteinExistence type="predicted"/>
<keyword evidence="1" id="KW-0472">Membrane</keyword>
<gene>
    <name evidence="3" type="ordered locus">Mmah_0093</name>
</gene>
<dbReference type="Gene3D" id="3.90.550.10">
    <property type="entry name" value="Spore Coat Polysaccharide Biosynthesis Protein SpsA, Chain A"/>
    <property type="match status" value="1"/>
</dbReference>
<evidence type="ECO:0000256" key="1">
    <source>
        <dbReference type="SAM" id="Phobius"/>
    </source>
</evidence>